<sequence length="629" mass="70980">MEGGVRVRLRFEDEHLLNEFQKLEGLNRCWLFLPPQLRTISDLASYLTHRFSLQEACPNGLLLYMDGFVLPPFESTCIFRDKDIIRIKRKGGVLIDDRENHIEESQIVEKQPLLSGVKLLTIEESEKETQIEHEEPPEDALHLDNSSCGIMRLKKRKHSDDHNSPKGLIDYCLALANTSKRRKKARSATAKEHQMIADEGTQKDVQMRKKGKVHRDGRFSQKRLKKGKSSNINSHSNVIISTDVHDEVEDIDSMPNDKGDQLQVISQKDADTSHILNDTKKFPSRSARRKKAKRKWLRELLNSEKKELTQNQMLEKDMPKVSPEHQPLDQNTDVEDEIVAVEIRPGHIRFEPQGKEQSNGELKDPVETFQWSGTTSKRKGQKWGIEKTSFCRRNGDNSGENSNEKVKIKDNKLVDGPIDFEKLVPLSGKPKVGDVIAYRLVELSSSWCPEISSFRVGKISSYDPLSGKVMLVPVPEYPLVLDEKKDEAVELLSINTLYNEDGTLEIDFTSLIDVRIINRDEADPMTVNGSQVPVNGQEAGTSQEAGVSVGLNHNTGVTPRPVTENGGQETSVWDDIAQALTVKKAQLQKHNSFGAKETPDKGAWSYRTLRRSALGPTMALLRSQNDGWG</sequence>
<reference evidence="3 4" key="1">
    <citation type="journal article" date="2019" name="Nat. Plants">
        <title>Stout camphor tree genome fills gaps in understanding of flowering plant genome evolution.</title>
        <authorList>
            <person name="Chaw S.M."/>
            <person name="Liu Y.C."/>
            <person name="Wu Y.W."/>
            <person name="Wang H.Y."/>
            <person name="Lin C.I."/>
            <person name="Wu C.S."/>
            <person name="Ke H.M."/>
            <person name="Chang L.Y."/>
            <person name="Hsu C.Y."/>
            <person name="Yang H.T."/>
            <person name="Sudianto E."/>
            <person name="Hsu M.H."/>
            <person name="Wu K.P."/>
            <person name="Wang L.N."/>
            <person name="Leebens-Mack J.H."/>
            <person name="Tsai I.J."/>
        </authorList>
    </citation>
    <scope>NUCLEOTIDE SEQUENCE [LARGE SCALE GENOMIC DNA]</scope>
    <source>
        <strain evidence="4">cv. Chaw 1501</strain>
        <tissue evidence="3">Young leaves</tissue>
    </source>
</reference>
<dbReference type="InterPro" id="IPR056398">
    <property type="entry name" value="Tudor_Coilin"/>
</dbReference>
<proteinExistence type="predicted"/>
<name>A0A443Q1Y6_9MAGN</name>
<dbReference type="Pfam" id="PF15862">
    <property type="entry name" value="Coilin_N"/>
    <property type="match status" value="1"/>
</dbReference>
<dbReference type="Pfam" id="PF23086">
    <property type="entry name" value="Tudor_Coilin"/>
    <property type="match status" value="1"/>
</dbReference>
<protein>
    <submittedName>
        <fullName evidence="3">Coilin isoform X2</fullName>
    </submittedName>
</protein>
<evidence type="ECO:0000259" key="1">
    <source>
        <dbReference type="Pfam" id="PF15862"/>
    </source>
</evidence>
<dbReference type="PANTHER" id="PTHR15197:SF0">
    <property type="entry name" value="COILIN"/>
    <property type="match status" value="1"/>
</dbReference>
<accession>A0A443Q1Y6</accession>
<comment type="caution">
    <text evidence="3">The sequence shown here is derived from an EMBL/GenBank/DDBJ whole genome shotgun (WGS) entry which is preliminary data.</text>
</comment>
<evidence type="ECO:0000313" key="3">
    <source>
        <dbReference type="EMBL" id="RWR97042.1"/>
    </source>
</evidence>
<gene>
    <name evidence="3" type="ORF">CKAN_02645200</name>
</gene>
<keyword evidence="4" id="KW-1185">Reference proteome</keyword>
<dbReference type="InterPro" id="IPR031722">
    <property type="entry name" value="Coilin_N"/>
</dbReference>
<dbReference type="GO" id="GO:0030620">
    <property type="term" value="F:U2 snRNA binding"/>
    <property type="evidence" value="ECO:0007669"/>
    <property type="project" value="TreeGrafter"/>
</dbReference>
<dbReference type="GO" id="GO:0015030">
    <property type="term" value="C:Cajal body"/>
    <property type="evidence" value="ECO:0007669"/>
    <property type="project" value="TreeGrafter"/>
</dbReference>
<organism evidence="3 4">
    <name type="scientific">Cinnamomum micranthum f. kanehirae</name>
    <dbReference type="NCBI Taxonomy" id="337451"/>
    <lineage>
        <taxon>Eukaryota</taxon>
        <taxon>Viridiplantae</taxon>
        <taxon>Streptophyta</taxon>
        <taxon>Embryophyta</taxon>
        <taxon>Tracheophyta</taxon>
        <taxon>Spermatophyta</taxon>
        <taxon>Magnoliopsida</taxon>
        <taxon>Magnoliidae</taxon>
        <taxon>Laurales</taxon>
        <taxon>Lauraceae</taxon>
        <taxon>Cinnamomum</taxon>
    </lineage>
</organism>
<dbReference type="GO" id="GO:0030619">
    <property type="term" value="F:U1 snRNA binding"/>
    <property type="evidence" value="ECO:0007669"/>
    <property type="project" value="TreeGrafter"/>
</dbReference>
<dbReference type="PANTHER" id="PTHR15197">
    <property type="entry name" value="COILIN P80"/>
    <property type="match status" value="1"/>
</dbReference>
<dbReference type="GO" id="GO:0000387">
    <property type="term" value="P:spliceosomal snRNP assembly"/>
    <property type="evidence" value="ECO:0007669"/>
    <property type="project" value="TreeGrafter"/>
</dbReference>
<dbReference type="OrthoDB" id="74813at2759"/>
<dbReference type="InterPro" id="IPR024822">
    <property type="entry name" value="Coilin"/>
</dbReference>
<dbReference type="AlphaFoldDB" id="A0A443Q1Y6"/>
<dbReference type="STRING" id="337451.A0A443Q1Y6"/>
<feature type="domain" description="Coilin N-terminal" evidence="1">
    <location>
        <begin position="5"/>
        <end position="184"/>
    </location>
</feature>
<dbReference type="EMBL" id="QPKB01000012">
    <property type="protein sequence ID" value="RWR97042.1"/>
    <property type="molecule type" value="Genomic_DNA"/>
</dbReference>
<evidence type="ECO:0000259" key="2">
    <source>
        <dbReference type="Pfam" id="PF23086"/>
    </source>
</evidence>
<dbReference type="Proteomes" id="UP000283530">
    <property type="component" value="Unassembled WGS sequence"/>
</dbReference>
<evidence type="ECO:0000313" key="4">
    <source>
        <dbReference type="Proteomes" id="UP000283530"/>
    </source>
</evidence>
<feature type="domain" description="Coilin tudor" evidence="2">
    <location>
        <begin position="417"/>
        <end position="519"/>
    </location>
</feature>